<evidence type="ECO:0000256" key="3">
    <source>
        <dbReference type="ARBA" id="ARBA00022500"/>
    </source>
</evidence>
<dbReference type="GO" id="GO:0006935">
    <property type="term" value="P:chemotaxis"/>
    <property type="evidence" value="ECO:0007669"/>
    <property type="project" value="UniProtKB-KW"/>
</dbReference>
<feature type="domain" description="HAMP" evidence="9">
    <location>
        <begin position="165"/>
        <end position="217"/>
    </location>
</feature>
<dbReference type="SMART" id="SM00283">
    <property type="entry name" value="MA"/>
    <property type="match status" value="1"/>
</dbReference>
<gene>
    <name evidence="10" type="ORF">G4V04_14185</name>
</gene>
<dbReference type="CDD" id="cd11386">
    <property type="entry name" value="MCP_signal"/>
    <property type="match status" value="1"/>
</dbReference>
<dbReference type="Gene3D" id="1.10.287.950">
    <property type="entry name" value="Methyl-accepting chemotaxis protein"/>
    <property type="match status" value="1"/>
</dbReference>
<dbReference type="GO" id="GO:0004888">
    <property type="term" value="F:transmembrane signaling receptor activity"/>
    <property type="evidence" value="ECO:0007669"/>
    <property type="project" value="InterPro"/>
</dbReference>
<dbReference type="SUPFAM" id="SSF58104">
    <property type="entry name" value="Methyl-accepting chemotaxis protein (MCP) signaling domain"/>
    <property type="match status" value="1"/>
</dbReference>
<dbReference type="CDD" id="cd06225">
    <property type="entry name" value="HAMP"/>
    <property type="match status" value="1"/>
</dbReference>
<organism evidence="10">
    <name type="scientific">Escherichia coli</name>
    <dbReference type="NCBI Taxonomy" id="562"/>
    <lineage>
        <taxon>Bacteria</taxon>
        <taxon>Pseudomonadati</taxon>
        <taxon>Pseudomonadota</taxon>
        <taxon>Gammaproteobacteria</taxon>
        <taxon>Enterobacterales</taxon>
        <taxon>Enterobacteriaceae</taxon>
        <taxon>Escherichia</taxon>
    </lineage>
</organism>
<protein>
    <submittedName>
        <fullName evidence="10">HAMP domain-containing protein</fullName>
    </submittedName>
</protein>
<dbReference type="InterPro" id="IPR035440">
    <property type="entry name" value="4HB_MCP_dom_sf"/>
</dbReference>
<evidence type="ECO:0000256" key="6">
    <source>
        <dbReference type="PROSITE-ProRule" id="PRU00284"/>
    </source>
</evidence>
<evidence type="ECO:0000256" key="4">
    <source>
        <dbReference type="ARBA" id="ARBA00023224"/>
    </source>
</evidence>
<dbReference type="Pfam" id="PF00015">
    <property type="entry name" value="MCPsignal"/>
    <property type="match status" value="1"/>
</dbReference>
<evidence type="ECO:0000256" key="7">
    <source>
        <dbReference type="SAM" id="Phobius"/>
    </source>
</evidence>
<evidence type="ECO:0000256" key="2">
    <source>
        <dbReference type="ARBA" id="ARBA00022481"/>
    </source>
</evidence>
<dbReference type="Gene3D" id="1.20.120.30">
    <property type="entry name" value="Aspartate receptor, ligand-binding domain"/>
    <property type="match status" value="1"/>
</dbReference>
<evidence type="ECO:0000256" key="1">
    <source>
        <dbReference type="ARBA" id="ARBA00004429"/>
    </source>
</evidence>
<dbReference type="PROSITE" id="PS00538">
    <property type="entry name" value="CHEMOTAXIS_TRANSDUC_1"/>
    <property type="match status" value="1"/>
</dbReference>
<comment type="caution">
    <text evidence="10">The sequence shown here is derived from an EMBL/GenBank/DDBJ whole genome shotgun (WGS) entry which is preliminary data.</text>
</comment>
<dbReference type="InterPro" id="IPR004089">
    <property type="entry name" value="MCPsignal_dom"/>
</dbReference>
<comment type="subcellular location">
    <subcellularLocation>
        <location evidence="1">Cell inner membrane</location>
        <topology evidence="1">Multi-pass membrane protein</topology>
    </subcellularLocation>
</comment>
<dbReference type="InterPro" id="IPR004090">
    <property type="entry name" value="Chemotax_Me-accpt_rcpt"/>
</dbReference>
<dbReference type="PANTHER" id="PTHR43531">
    <property type="entry name" value="PROTEIN ICFG"/>
    <property type="match status" value="1"/>
</dbReference>
<dbReference type="RefSeq" id="WP_163451326.1">
    <property type="nucleotide sequence ID" value="NZ_JAAIWG010000043.1"/>
</dbReference>
<dbReference type="CDD" id="cd19407">
    <property type="entry name" value="Tar_Tsr_sensor"/>
    <property type="match status" value="1"/>
</dbReference>
<evidence type="ECO:0000313" key="10">
    <source>
        <dbReference type="EMBL" id="NEY49493.1"/>
    </source>
</evidence>
<reference evidence="10" key="2">
    <citation type="submission" date="2020-02" db="EMBL/GenBank/DDBJ databases">
        <authorList>
            <person name="Alotaibi K."/>
            <person name="Khan A."/>
        </authorList>
    </citation>
    <scope>NUCLEOTIDE SEQUENCE</scope>
    <source>
        <strain evidence="10">EC204</strain>
    </source>
</reference>
<keyword evidence="7" id="KW-0472">Membrane</keyword>
<dbReference type="InterPro" id="IPR051310">
    <property type="entry name" value="MCP_chemotaxis"/>
</dbReference>
<dbReference type="PRINTS" id="PR00260">
    <property type="entry name" value="CHEMTRNSDUCR"/>
</dbReference>
<dbReference type="SUPFAM" id="SSF47170">
    <property type="entry name" value="Aspartate receptor, ligand-binding domain"/>
    <property type="match status" value="1"/>
</dbReference>
<accession>A0A6G4C3N2</accession>
<keyword evidence="2" id="KW-0488">Methylation</keyword>
<comment type="similarity">
    <text evidence="5">Belongs to the methyl-accepting chemotaxis (MCP) protein family.</text>
</comment>
<feature type="non-terminal residue" evidence="10">
    <location>
        <position position="1"/>
    </location>
</feature>
<proteinExistence type="inferred from homology"/>
<feature type="transmembrane region" description="Helical" evidence="7">
    <location>
        <begin position="141"/>
        <end position="163"/>
    </location>
</feature>
<feature type="domain" description="Methyl-accepting transducer" evidence="8">
    <location>
        <begin position="222"/>
        <end position="451"/>
    </location>
</feature>
<keyword evidence="3" id="KW-0145">Chemotaxis</keyword>
<keyword evidence="7" id="KW-0812">Transmembrane</keyword>
<dbReference type="AlphaFoldDB" id="A0A6G4C3N2"/>
<sequence>VCVVGKMRDLILQLSKSSIYSTKPMNDNTLSNTDSLNDIVKDGRQQLARGRNDFLLFNSQTVSPGTNLSSLDALKRDYLAYADVLDKALTLTEQGKLDDILRLRIQDYQVSMQDSYNRWRVTYEDVSRRGISENQKTFTEMLWTMGTVILLVIIIILLSWVGLRRMLIAPLKDNMQHLSTISQGDLTHSVRVEGNNEMAKLAESILHMQQSLIRTVSDVRLGSDSIYTGAGEIASGSHDLSSRTEQQAASLEETAASMEQLTATVRLNADNARQASQLAVAASDKALKGGDAVSLVVSTMDDIADSSKEIGAIINVIDGIAFQTNILALNAAVEAARAGEQGRGFAVVAGEVRNLAQRSALAAKDIKILIEASVSRIENGSGLVKRAGDSMSDIVNAVTRVTDIMAEIAAASDEQSRGIEQVGIAVHEMDSVTQQNASLVEESVAAAAALEEQAGLLQQSVSVFRLRDDNLVVPAQKAI</sequence>
<dbReference type="SMART" id="SM00304">
    <property type="entry name" value="HAMP"/>
    <property type="match status" value="1"/>
</dbReference>
<dbReference type="Pfam" id="PF00672">
    <property type="entry name" value="HAMP"/>
    <property type="match status" value="1"/>
</dbReference>
<keyword evidence="7" id="KW-1133">Transmembrane helix</keyword>
<dbReference type="InterPro" id="IPR004091">
    <property type="entry name" value="Chemotax_Me-accpt_rcpt_Me-site"/>
</dbReference>
<evidence type="ECO:0000259" key="9">
    <source>
        <dbReference type="PROSITE" id="PS50885"/>
    </source>
</evidence>
<dbReference type="GO" id="GO:0005886">
    <property type="term" value="C:plasma membrane"/>
    <property type="evidence" value="ECO:0007669"/>
    <property type="project" value="UniProtKB-SubCell"/>
</dbReference>
<evidence type="ECO:0000259" key="8">
    <source>
        <dbReference type="PROSITE" id="PS50111"/>
    </source>
</evidence>
<dbReference type="InterPro" id="IPR003660">
    <property type="entry name" value="HAMP_dom"/>
</dbReference>
<dbReference type="FunFam" id="1.10.287.950:FF:000001">
    <property type="entry name" value="Methyl-accepting chemotaxis sensory transducer"/>
    <property type="match status" value="1"/>
</dbReference>
<reference evidence="10" key="1">
    <citation type="journal article" date="2006" name="Food Microbiol.">
        <title>Occurrence of non-O157 shiga toxin-producing Escherichia coli in ready-to-eat food from supermarkets in Argentina.</title>
        <authorList>
            <person name="Balague C."/>
            <person name="Khan A.A."/>
            <person name="Fernandez L."/>
            <person name="Redolfi A.L."/>
            <person name="Aquili V."/>
            <person name="Voltattorni P."/>
            <person name="Hofer C."/>
            <person name="Ebner G."/>
            <person name="Duenas S."/>
            <person name="Cerniglia C.E."/>
        </authorList>
    </citation>
    <scope>NUCLEOTIDE SEQUENCE</scope>
    <source>
        <strain evidence="10">EC204</strain>
    </source>
</reference>
<dbReference type="GO" id="GO:0007165">
    <property type="term" value="P:signal transduction"/>
    <property type="evidence" value="ECO:0007669"/>
    <property type="project" value="UniProtKB-KW"/>
</dbReference>
<keyword evidence="4 6" id="KW-0807">Transducer</keyword>
<dbReference type="PANTHER" id="PTHR43531:SF14">
    <property type="entry name" value="METHYL-ACCEPTING CHEMOTAXIS PROTEIN I-RELATED"/>
    <property type="match status" value="1"/>
</dbReference>
<dbReference type="PROSITE" id="PS50885">
    <property type="entry name" value="HAMP"/>
    <property type="match status" value="1"/>
</dbReference>
<dbReference type="PROSITE" id="PS50111">
    <property type="entry name" value="CHEMOTAXIS_TRANSDUC_2"/>
    <property type="match status" value="1"/>
</dbReference>
<dbReference type="EMBL" id="JAAIWG010000043">
    <property type="protein sequence ID" value="NEY49493.1"/>
    <property type="molecule type" value="Genomic_DNA"/>
</dbReference>
<name>A0A6G4C3N2_ECOLX</name>
<evidence type="ECO:0000256" key="5">
    <source>
        <dbReference type="ARBA" id="ARBA00029447"/>
    </source>
</evidence>